<protein>
    <submittedName>
        <fullName evidence="1">Phosphate/phosphite/phosphonate ABC transporter, periplasmic binding protein</fullName>
    </submittedName>
</protein>
<sequence>MKNAFIEFKEFDGINSNVDGFVSSSDSNYNVIREVVKG</sequence>
<accession>A0A0E3MA61</accession>
<dbReference type="STRING" id="1548.CSCA_3225"/>
<gene>
    <name evidence="1" type="ORF">CSCA_3225</name>
</gene>
<evidence type="ECO:0000313" key="1">
    <source>
        <dbReference type="EMBL" id="AKA70350.1"/>
    </source>
</evidence>
<dbReference type="Proteomes" id="UP000033115">
    <property type="component" value="Chromosome"/>
</dbReference>
<evidence type="ECO:0000313" key="2">
    <source>
        <dbReference type="Proteomes" id="UP000033115"/>
    </source>
</evidence>
<dbReference type="HOGENOM" id="CLU_3326627_0_0_9"/>
<name>A0A0E3MA61_CLOSL</name>
<keyword evidence="2" id="KW-1185">Reference proteome</keyword>
<organism evidence="1 2">
    <name type="scientific">Clostridium scatologenes</name>
    <dbReference type="NCBI Taxonomy" id="1548"/>
    <lineage>
        <taxon>Bacteria</taxon>
        <taxon>Bacillati</taxon>
        <taxon>Bacillota</taxon>
        <taxon>Clostridia</taxon>
        <taxon>Eubacteriales</taxon>
        <taxon>Clostridiaceae</taxon>
        <taxon>Clostridium</taxon>
    </lineage>
</organism>
<proteinExistence type="predicted"/>
<dbReference type="KEGG" id="csq:CSCA_3225"/>
<dbReference type="AlphaFoldDB" id="A0A0E3MA61"/>
<reference evidence="1 2" key="1">
    <citation type="journal article" date="2015" name="J. Biotechnol.">
        <title>Complete genome sequence of a malodorant-producing acetogen, Clostridium scatologenes ATCC 25775(T).</title>
        <authorList>
            <person name="Zhu Z."/>
            <person name="Guo T."/>
            <person name="Zheng H."/>
            <person name="Song T."/>
            <person name="Ouyang P."/>
            <person name="Xie J."/>
        </authorList>
    </citation>
    <scope>NUCLEOTIDE SEQUENCE [LARGE SCALE GENOMIC DNA]</scope>
    <source>
        <strain evidence="1 2">ATCC 25775</strain>
    </source>
</reference>
<dbReference type="EMBL" id="CP009933">
    <property type="protein sequence ID" value="AKA70350.1"/>
    <property type="molecule type" value="Genomic_DNA"/>
</dbReference>